<feature type="chain" id="PRO_5014865693" description="DUF4352 domain-containing protein" evidence="1">
    <location>
        <begin position="31"/>
        <end position="182"/>
    </location>
</feature>
<reference evidence="2 3" key="1">
    <citation type="submission" date="2017-12" db="EMBL/GenBank/DDBJ databases">
        <title>Sequencing the genomes of 1000 Actinobacteria strains.</title>
        <authorList>
            <person name="Klenk H.-P."/>
        </authorList>
    </citation>
    <scope>NUCLEOTIDE SEQUENCE [LARGE SCALE GENOMIC DNA]</scope>
    <source>
        <strain evidence="2 3">DSM 12806</strain>
    </source>
</reference>
<dbReference type="Proteomes" id="UP000233781">
    <property type="component" value="Unassembled WGS sequence"/>
</dbReference>
<evidence type="ECO:0000313" key="2">
    <source>
        <dbReference type="EMBL" id="PKW26767.1"/>
    </source>
</evidence>
<dbReference type="RefSeq" id="WP_101395285.1">
    <property type="nucleotide sequence ID" value="NZ_PJNE01000001.1"/>
</dbReference>
<proteinExistence type="predicted"/>
<gene>
    <name evidence="2" type="ORF">ATL31_1589</name>
</gene>
<organism evidence="2 3">
    <name type="scientific">Phycicoccus duodecadis</name>
    <dbReference type="NCBI Taxonomy" id="173053"/>
    <lineage>
        <taxon>Bacteria</taxon>
        <taxon>Bacillati</taxon>
        <taxon>Actinomycetota</taxon>
        <taxon>Actinomycetes</taxon>
        <taxon>Micrococcales</taxon>
        <taxon>Intrasporangiaceae</taxon>
        <taxon>Phycicoccus</taxon>
    </lineage>
</organism>
<evidence type="ECO:0000256" key="1">
    <source>
        <dbReference type="SAM" id="SignalP"/>
    </source>
</evidence>
<keyword evidence="1" id="KW-0732">Signal</keyword>
<dbReference type="EMBL" id="PJNE01000001">
    <property type="protein sequence ID" value="PKW26767.1"/>
    <property type="molecule type" value="Genomic_DNA"/>
</dbReference>
<evidence type="ECO:0008006" key="4">
    <source>
        <dbReference type="Google" id="ProtNLM"/>
    </source>
</evidence>
<keyword evidence="3" id="KW-1185">Reference proteome</keyword>
<dbReference type="PROSITE" id="PS51318">
    <property type="entry name" value="TAT"/>
    <property type="match status" value="1"/>
</dbReference>
<dbReference type="OrthoDB" id="9796385at2"/>
<accession>A0A2N3YIT9</accession>
<sequence>MSVTTRRVVLGAAAWSTPVIVVGTAAPALAASGTSVTATYAVDRQSGLVVQSGVITNQGAVAVVVTIRIQADLTTGTITGGQLNNDTAWTTTYFNWTDGTGNDMTSASYVGNTNVPLAPGDSIATPDVGYSLDSDAATGTTRLTLSVPAPSTAVDPAPLPVPPFAALTRSSTTPKQGFPPVG</sequence>
<dbReference type="AlphaFoldDB" id="A0A2N3YIT9"/>
<name>A0A2N3YIT9_9MICO</name>
<evidence type="ECO:0000313" key="3">
    <source>
        <dbReference type="Proteomes" id="UP000233781"/>
    </source>
</evidence>
<dbReference type="InterPro" id="IPR006311">
    <property type="entry name" value="TAT_signal"/>
</dbReference>
<protein>
    <recommendedName>
        <fullName evidence="4">DUF4352 domain-containing protein</fullName>
    </recommendedName>
</protein>
<comment type="caution">
    <text evidence="2">The sequence shown here is derived from an EMBL/GenBank/DDBJ whole genome shotgun (WGS) entry which is preliminary data.</text>
</comment>
<feature type="signal peptide" evidence="1">
    <location>
        <begin position="1"/>
        <end position="30"/>
    </location>
</feature>